<sequence>MPQISYLDRDWNVDKGSLEVTEKQLKPDEFVITAVLPQKMGKPLYAFTGMTYEELKPLIKKNHWLREMISAGQQVKLYFDIDKTAKSLDEIKERILVAFPDANMHVSGRLGNWHITLSNYYADCVTQMAGVKAFAVANADAQFDTCIYHHHRAMKIINQTKPEVGSQPQKWVDGSKDATKHLILHNFDRKKTNINTMGFSKYVNLAAKVKKESRKTEGKTNLAELPDVKLPLPEDFELPHAPPLERLFMLPCKHLTHNTRWAVMTWCKIVGISFEQFWKWNQDAGNAMGRLTRYTQYWDKENDYFIKDATIVAMLKWFYPDVEIPKSTLILRRQFDLSRVVNGQHEIFNEQYLKAEYIQNAKGKFNFLLSGMGSNKTGSVVDYSGSLPEGSRVLWVAPRITLAQNTAQRLRDAGMNFALYMSFTKKQKLDGALDRRQYVICSIQSLHYLSKEFDCIVFDELETTLDTFMGDCVTHKKNLFSNWEKMKILCSRARKVLCMDAFTTQKSTNLASAILQMTEMGDEPINLINTETPLARQKMLEHPTFDDWFQNILLDLESGKKIYIYASCKKGTKGVAAIEQALITRFNWEYGRHIISYFAEKDEEKRNLTAVNELWSNPDLRCVVTNGCISVGVNFHKKEIFDCVHAFYATYIPPRDFFQALARIRHPKDTTISLYRSELRAYGDYELADLDCNIFKQLQRDLDIERRANGNHKKWETFNLFAEMGGFDIYPSKAKVLSEDLRTEIQKMLADADIFFDFENIPNITWEDVEELEMKILSGRASALNKLSLEKFYWKMNFIDEADFDELKEVWSSNINLPARLRALEEEEVPIMKRLLEENKLTVDDFGEGLPDTMHTSIPLTDIQKFFNFAKAPETYRTDLVAKMLNAYFQCEVYRRSNKRKQKDGKRDYVYETNNSFMTAANTVLHFLKRKEPEGTVPSILDMEYDSEDADE</sequence>
<protein>
    <recommendedName>
        <fullName evidence="3">Replication origin-binding protein domain-containing protein</fullName>
    </recommendedName>
</protein>
<keyword evidence="2" id="KW-1185">Reference proteome</keyword>
<dbReference type="AlphaFoldDB" id="A0AAD5SDM6"/>
<evidence type="ECO:0008006" key="3">
    <source>
        <dbReference type="Google" id="ProtNLM"/>
    </source>
</evidence>
<dbReference type="Gene3D" id="3.40.50.300">
    <property type="entry name" value="P-loop containing nucleotide triphosphate hydrolases"/>
    <property type="match status" value="1"/>
</dbReference>
<dbReference type="Proteomes" id="UP001212841">
    <property type="component" value="Unassembled WGS sequence"/>
</dbReference>
<organism evidence="1 2">
    <name type="scientific">Rhizophlyctis rosea</name>
    <dbReference type="NCBI Taxonomy" id="64517"/>
    <lineage>
        <taxon>Eukaryota</taxon>
        <taxon>Fungi</taxon>
        <taxon>Fungi incertae sedis</taxon>
        <taxon>Chytridiomycota</taxon>
        <taxon>Chytridiomycota incertae sedis</taxon>
        <taxon>Chytridiomycetes</taxon>
        <taxon>Rhizophlyctidales</taxon>
        <taxon>Rhizophlyctidaceae</taxon>
        <taxon>Rhizophlyctis</taxon>
    </lineage>
</organism>
<evidence type="ECO:0000313" key="1">
    <source>
        <dbReference type="EMBL" id="KAJ3051392.1"/>
    </source>
</evidence>
<proteinExistence type="predicted"/>
<dbReference type="EMBL" id="JADGJD010000401">
    <property type="protein sequence ID" value="KAJ3051392.1"/>
    <property type="molecule type" value="Genomic_DNA"/>
</dbReference>
<dbReference type="SUPFAM" id="SSF52540">
    <property type="entry name" value="P-loop containing nucleoside triphosphate hydrolases"/>
    <property type="match status" value="2"/>
</dbReference>
<dbReference type="InterPro" id="IPR027417">
    <property type="entry name" value="P-loop_NTPase"/>
</dbReference>
<evidence type="ECO:0000313" key="2">
    <source>
        <dbReference type="Proteomes" id="UP001212841"/>
    </source>
</evidence>
<name>A0AAD5SDM6_9FUNG</name>
<gene>
    <name evidence="1" type="ORF">HK097_007625</name>
</gene>
<accession>A0AAD5SDM6</accession>
<reference evidence="1" key="1">
    <citation type="submission" date="2020-05" db="EMBL/GenBank/DDBJ databases">
        <title>Phylogenomic resolution of chytrid fungi.</title>
        <authorList>
            <person name="Stajich J.E."/>
            <person name="Amses K."/>
            <person name="Simmons R."/>
            <person name="Seto K."/>
            <person name="Myers J."/>
            <person name="Bonds A."/>
            <person name="Quandt C.A."/>
            <person name="Barry K."/>
            <person name="Liu P."/>
            <person name="Grigoriev I."/>
            <person name="Longcore J.E."/>
            <person name="James T.Y."/>
        </authorList>
    </citation>
    <scope>NUCLEOTIDE SEQUENCE</scope>
    <source>
        <strain evidence="1">JEL0318</strain>
    </source>
</reference>
<comment type="caution">
    <text evidence="1">The sequence shown here is derived from an EMBL/GenBank/DDBJ whole genome shotgun (WGS) entry which is preliminary data.</text>
</comment>